<name>J4IBV3_9APHY</name>
<feature type="compositionally biased region" description="Basic and acidic residues" evidence="1">
    <location>
        <begin position="463"/>
        <end position="503"/>
    </location>
</feature>
<feature type="compositionally biased region" description="Polar residues" evidence="1">
    <location>
        <begin position="752"/>
        <end position="769"/>
    </location>
</feature>
<feature type="compositionally biased region" description="Basic residues" evidence="1">
    <location>
        <begin position="60"/>
        <end position="70"/>
    </location>
</feature>
<feature type="compositionally biased region" description="Basic and acidic residues" evidence="1">
    <location>
        <begin position="535"/>
        <end position="552"/>
    </location>
</feature>
<reference evidence="2 3" key="1">
    <citation type="journal article" date="2012" name="Appl. Environ. Microbiol.">
        <title>Short-read sequencing for genomic analysis of the brown rot fungus Fibroporia radiculosa.</title>
        <authorList>
            <person name="Tang J.D."/>
            <person name="Perkins A.D."/>
            <person name="Sonstegard T.S."/>
            <person name="Schroeder S.G."/>
            <person name="Burgess S.C."/>
            <person name="Diehl S.V."/>
        </authorList>
    </citation>
    <scope>NUCLEOTIDE SEQUENCE [LARGE SCALE GENOMIC DNA]</scope>
    <source>
        <strain evidence="2 3">TFFH 294</strain>
    </source>
</reference>
<dbReference type="InParanoid" id="J4IBV3"/>
<feature type="compositionally biased region" description="Low complexity" evidence="1">
    <location>
        <begin position="36"/>
        <end position="53"/>
    </location>
</feature>
<feature type="region of interest" description="Disordered" evidence="1">
    <location>
        <begin position="175"/>
        <end position="207"/>
    </location>
</feature>
<feature type="compositionally biased region" description="Low complexity" evidence="1">
    <location>
        <begin position="1934"/>
        <end position="1944"/>
    </location>
</feature>
<dbReference type="GeneID" id="24100222"/>
<accession>J4IBV3</accession>
<protein>
    <submittedName>
        <fullName evidence="2">Uncharacterized protein</fullName>
    </submittedName>
</protein>
<dbReference type="OrthoDB" id="2563277at2759"/>
<sequence>MPSGQSGPSKETPPHTVPTIRLISATPSAVGSASDASTSFSAVAPFASSPLAPRTDAQPPRKRIVPKKSKLGLLGGGGKTKEKPNKDFSDVVRRVGGETASTGRGGFEIYVDHAEDPDFGEIVVVKKKKSRLALDGMKWGALGEVTNVPSVAQEQGTAPPIEHLLKVKGDDSQKWWSIGRGRKDSKGKNKENDNPSIRSKTPEPVKSLDSRARFNSLDSGIMLSSSIPREARCDSISSSQLPIPLVSPIETAPQTANGLLAPDANPPIGSIAVRAIKSMRSLAHMASWAQLTNNGEKEPEPLQTMKTKEKEKGETKKKKKKDKKEDKVKKGEKERTVRWSGSSFEAGALSAQGSPLPAPMEGSTKTLGRKKQSVLGLGLPSTMRLTAVRPVSSSSSASAFVDRPQAPSRLSVDSAHLIMNAQGRPTSIMSNGSSLRPPSTASGGSMFSERTGRSSSSSVASVRWDEEGLRSSKELQRKERRSREDGKTARAGKDSRRSSEARKRTAISEIFPETQTARPASLSPPASMIEGPIVHVEEATADGHSDGSETHSTETPAKRNRPRPVSEQMLGRTRPQPICDDADGSGVLSILDAATNDLASLINRLDLEATPGSTTASPFQRSPIHRDAEESPLKKRAIGDSPLKLELRGSMASIQSLRPYAQAQRSVSATTQQPTDPKRLIGQQIAPWSELNWQVSPKKGRTSTVADRPTHKRTLTPTPTLDLPFVFQPLRPAKAKAPPVVATSPPLRLSTPPVNNGDNAAPSSATFGSRPSKVGLKISTDENDAAPSPTPVFRISTNKSQKSLRKSTNHGMPILPEARKGLGLTGTLGGPMSSEPPVDPEDPDSDIPDELQVILSGQSDDDCTRRLDDTLSSRHSSSPSSPISPLEVSFPYPLPEVMDSVPSIPALQLYDEEANHADIDEGANGSSSEDDTKKSFDFTGELQKLNESGASDRRSFVEQLENAFRTPARVELGYDLGEQLGLNSGFLAVPPVPALPAVLRPTPSSEVAPRSVSNFAEGNTFYDNSSNPMYRDSCVSEDMPFALHESTEEDECRIYPISKRSGSMCSKASDGQLNVDFKFGGIPQTVEEVQEKPLTLTDIIPPLFHARSTSRSSIIEEDSSVLKSILAKAVDVSPVDVPPVPRRRALSDCSSRRSTHGLPDVSYSNGSHGSHSRRSSELSFAGLESFDEIRRGFEFGPNRPTFYPPPGAISRPSRPSHWREQSMFSIASVSSYGDVINSGSMDPFGYGASRPPSVDMSVSVSMSVDDTFSFIHRGRRQRVDSDASSFYFNAASQMSHSNRRGHRRLESGMSVASNAPPVSLYNRSFGAHRRNDSNTSASSMAHSYAMYGAHGGRAVWARHRQDPSIDSTWSEYSASRLARPGLGDKMFDNEHGVPLTAISASPPESVVDDLRSRASWDSFIDDGRRSSVNDSLFEKTDYRTSMSSDSVFGFDGPYSQYAQELPTRQFRPLSVMSEASAHSPRKDDDTMITMLDGGHVRRLSVNSMIGGSPCARVGKMRRPVGQLPQAVLQFQQEDVSSVDSPNKSRLIEKPSIASTSSQQFGGERMIMARKGLLERQSLEDSALIAHGEDLLESLRSQSIFSRPTPASRSRSSTVTTSSGGETPPLSSSDGSSLSSGSQSSIDIGHLNTLLLNTTFPSSGVARARARARARGTGHRRRISQARASRSSVYETIQEESSVSGSPSPVKVLMPEASKLAASPPTCDSVIIVDGDSESIMGDWDNEHGITTLRRYYTLRDEAHETVTESQRIWADTPFSVFAVQSFRPPRNRGGMQAMLEHSQKNYGPLPSELRPHRVRSRTSSRASPYPLCSVRASMSPDKPRSSPMGCVPSPPSVQSSATIQPVLREVSVNANTGNVLSPPPALDAIKPFTPFSVDFDASKHGKANVHLPPLPPLPPLPIRPRVTSSARRTALGWSKRSTGKSSSSDQKENISQGMLITPSETLRINRPRPRGRPTPARGLASAR</sequence>
<feature type="compositionally biased region" description="Polar residues" evidence="1">
    <location>
        <begin position="1532"/>
        <end position="1543"/>
    </location>
</feature>
<feature type="compositionally biased region" description="Low complexity" evidence="1">
    <location>
        <begin position="1601"/>
        <end position="1639"/>
    </location>
</feature>
<feature type="region of interest" description="Disordered" evidence="1">
    <location>
        <begin position="290"/>
        <end position="371"/>
    </location>
</feature>
<feature type="region of interest" description="Disordered" evidence="1">
    <location>
        <begin position="389"/>
        <end position="580"/>
    </location>
</feature>
<feature type="compositionally biased region" description="Acidic residues" evidence="1">
    <location>
        <begin position="838"/>
        <end position="849"/>
    </location>
</feature>
<feature type="compositionally biased region" description="Pro residues" evidence="1">
    <location>
        <begin position="1908"/>
        <end position="1918"/>
    </location>
</feature>
<feature type="compositionally biased region" description="Polar residues" evidence="1">
    <location>
        <begin position="1949"/>
        <end position="1962"/>
    </location>
</feature>
<feature type="region of interest" description="Disordered" evidence="1">
    <location>
        <begin position="1814"/>
        <end position="1855"/>
    </location>
</feature>
<feature type="compositionally biased region" description="Basic and acidic residues" evidence="1">
    <location>
        <begin position="862"/>
        <end position="872"/>
    </location>
</feature>
<gene>
    <name evidence="2" type="ORF">FIBRA_07525</name>
</gene>
<feature type="compositionally biased region" description="Polar residues" evidence="1">
    <location>
        <begin position="25"/>
        <end position="35"/>
    </location>
</feature>
<feature type="region of interest" description="Disordered" evidence="1">
    <location>
        <begin position="1141"/>
        <end position="1175"/>
    </location>
</feature>
<feature type="compositionally biased region" description="Basic and acidic residues" evidence="1">
    <location>
        <begin position="181"/>
        <end position="193"/>
    </location>
</feature>
<feature type="compositionally biased region" description="Basic residues" evidence="1">
    <location>
        <begin position="1664"/>
        <end position="1679"/>
    </location>
</feature>
<dbReference type="HOGENOM" id="CLU_000458_0_0_1"/>
<feature type="region of interest" description="Disordered" evidence="1">
    <location>
        <begin position="609"/>
        <end position="631"/>
    </location>
</feature>
<feature type="region of interest" description="Disordered" evidence="1">
    <location>
        <begin position="1"/>
        <end position="85"/>
    </location>
</feature>
<feature type="compositionally biased region" description="Polar residues" evidence="1">
    <location>
        <begin position="423"/>
        <end position="445"/>
    </location>
</feature>
<keyword evidence="3" id="KW-1185">Reference proteome</keyword>
<feature type="region of interest" description="Disordered" evidence="1">
    <location>
        <begin position="1600"/>
        <end position="1639"/>
    </location>
</feature>
<feature type="compositionally biased region" description="Polar residues" evidence="1">
    <location>
        <begin position="611"/>
        <end position="620"/>
    </location>
</feature>
<evidence type="ECO:0000256" key="1">
    <source>
        <dbReference type="SAM" id="MobiDB-lite"/>
    </source>
</evidence>
<feature type="region of interest" description="Disordered" evidence="1">
    <location>
        <begin position="1664"/>
        <end position="1686"/>
    </location>
</feature>
<feature type="region of interest" description="Disordered" evidence="1">
    <location>
        <begin position="737"/>
        <end position="887"/>
    </location>
</feature>
<feature type="compositionally biased region" description="Basic and acidic residues" evidence="1">
    <location>
        <begin position="295"/>
        <end position="314"/>
    </location>
</feature>
<evidence type="ECO:0000313" key="3">
    <source>
        <dbReference type="Proteomes" id="UP000006352"/>
    </source>
</evidence>
<feature type="region of interest" description="Disordered" evidence="1">
    <location>
        <begin position="1906"/>
        <end position="1983"/>
    </location>
</feature>
<feature type="region of interest" description="Disordered" evidence="1">
    <location>
        <begin position="696"/>
        <end position="717"/>
    </location>
</feature>
<feature type="region of interest" description="Disordered" evidence="1">
    <location>
        <begin position="1532"/>
        <end position="1560"/>
    </location>
</feature>
<feature type="compositionally biased region" description="Basic and acidic residues" evidence="1">
    <location>
        <begin position="323"/>
        <end position="337"/>
    </location>
</feature>
<dbReference type="EMBL" id="HE797185">
    <property type="protein sequence ID" value="CCM05311.1"/>
    <property type="molecule type" value="Genomic_DNA"/>
</dbReference>
<dbReference type="Proteomes" id="UP000006352">
    <property type="component" value="Unassembled WGS sequence"/>
</dbReference>
<feature type="compositionally biased region" description="Low complexity" evidence="1">
    <location>
        <begin position="873"/>
        <end position="885"/>
    </location>
</feature>
<organism evidence="2 3">
    <name type="scientific">Fibroporia radiculosa</name>
    <dbReference type="NCBI Taxonomy" id="599839"/>
    <lineage>
        <taxon>Eukaryota</taxon>
        <taxon>Fungi</taxon>
        <taxon>Dikarya</taxon>
        <taxon>Basidiomycota</taxon>
        <taxon>Agaricomycotina</taxon>
        <taxon>Agaricomycetes</taxon>
        <taxon>Polyporales</taxon>
        <taxon>Fibroporiaceae</taxon>
        <taxon>Fibroporia</taxon>
    </lineage>
</organism>
<evidence type="ECO:0000313" key="2">
    <source>
        <dbReference type="EMBL" id="CCM05311.1"/>
    </source>
</evidence>
<proteinExistence type="predicted"/>
<dbReference type="RefSeq" id="XP_012184594.1">
    <property type="nucleotide sequence ID" value="XM_012329204.1"/>
</dbReference>
<dbReference type="STRING" id="599839.J4IBV3"/>